<dbReference type="Proteomes" id="UP000199516">
    <property type="component" value="Unassembled WGS sequence"/>
</dbReference>
<sequence length="63" mass="7292">MKDDKLYVELMLSSSNPHVSFLALSHTIRKEGSIDPETRKEALTKLVDAYEEICRNQHLQQYA</sequence>
<dbReference type="EMBL" id="FONT01000002">
    <property type="protein sequence ID" value="SFE50184.1"/>
    <property type="molecule type" value="Genomic_DNA"/>
</dbReference>
<accession>A0A1I2B1Z4</accession>
<proteinExistence type="predicted"/>
<dbReference type="OrthoDB" id="2971398at2"/>
<gene>
    <name evidence="1" type="ORF">SAMN05192532_10239</name>
</gene>
<dbReference type="RefSeq" id="WP_091658047.1">
    <property type="nucleotide sequence ID" value="NZ_FONT01000002.1"/>
</dbReference>
<protein>
    <submittedName>
        <fullName evidence="1">Uncharacterized protein</fullName>
    </submittedName>
</protein>
<keyword evidence="2" id="KW-1185">Reference proteome</keyword>
<organism evidence="1 2">
    <name type="scientific">Alteribacillus iranensis</name>
    <dbReference type="NCBI Taxonomy" id="930128"/>
    <lineage>
        <taxon>Bacteria</taxon>
        <taxon>Bacillati</taxon>
        <taxon>Bacillota</taxon>
        <taxon>Bacilli</taxon>
        <taxon>Bacillales</taxon>
        <taxon>Bacillaceae</taxon>
        <taxon>Alteribacillus</taxon>
    </lineage>
</organism>
<dbReference type="AlphaFoldDB" id="A0A1I2B1Z4"/>
<evidence type="ECO:0000313" key="2">
    <source>
        <dbReference type="Proteomes" id="UP000199516"/>
    </source>
</evidence>
<reference evidence="1 2" key="1">
    <citation type="submission" date="2016-10" db="EMBL/GenBank/DDBJ databases">
        <authorList>
            <person name="de Groot N.N."/>
        </authorList>
    </citation>
    <scope>NUCLEOTIDE SEQUENCE [LARGE SCALE GENOMIC DNA]</scope>
    <source>
        <strain evidence="1 2">DSM 23995</strain>
    </source>
</reference>
<evidence type="ECO:0000313" key="1">
    <source>
        <dbReference type="EMBL" id="SFE50184.1"/>
    </source>
</evidence>
<dbReference type="STRING" id="930128.SAMN05192532_10239"/>
<name>A0A1I2B1Z4_9BACI</name>